<dbReference type="EMBL" id="CP104067">
    <property type="protein sequence ID" value="WAH44409.1"/>
    <property type="molecule type" value="Genomic_DNA"/>
</dbReference>
<dbReference type="Proteomes" id="UP001164761">
    <property type="component" value="Chromosome"/>
</dbReference>
<evidence type="ECO:0000259" key="4">
    <source>
        <dbReference type="PROSITE" id="PS50949"/>
    </source>
</evidence>
<dbReference type="InterPro" id="IPR008920">
    <property type="entry name" value="TF_FadR/GntR_C"/>
</dbReference>
<dbReference type="Pfam" id="PF00392">
    <property type="entry name" value="GntR"/>
    <property type="match status" value="1"/>
</dbReference>
<dbReference type="Gene3D" id="1.20.120.530">
    <property type="entry name" value="GntR ligand-binding domain-like"/>
    <property type="match status" value="1"/>
</dbReference>
<feature type="domain" description="HTH gntR-type" evidence="4">
    <location>
        <begin position="9"/>
        <end position="77"/>
    </location>
</feature>
<accession>A0ABY6ZNI6</accession>
<name>A0ABY6ZNI6_9BACL</name>
<dbReference type="RefSeq" id="WP_268008305.1">
    <property type="nucleotide sequence ID" value="NZ_BSUT01000001.1"/>
</dbReference>
<protein>
    <submittedName>
        <fullName evidence="5">FadR family transcriptional regulator</fullName>
    </submittedName>
</protein>
<keyword evidence="1" id="KW-0805">Transcription regulation</keyword>
<dbReference type="PRINTS" id="PR00035">
    <property type="entry name" value="HTHGNTR"/>
</dbReference>
<dbReference type="InterPro" id="IPR036390">
    <property type="entry name" value="WH_DNA-bd_sf"/>
</dbReference>
<dbReference type="InterPro" id="IPR000524">
    <property type="entry name" value="Tscrpt_reg_HTH_GntR"/>
</dbReference>
<dbReference type="PANTHER" id="PTHR43537:SF5">
    <property type="entry name" value="UXU OPERON TRANSCRIPTIONAL REGULATOR"/>
    <property type="match status" value="1"/>
</dbReference>
<dbReference type="Gene3D" id="1.10.10.10">
    <property type="entry name" value="Winged helix-like DNA-binding domain superfamily/Winged helix DNA-binding domain"/>
    <property type="match status" value="1"/>
</dbReference>
<proteinExistence type="predicted"/>
<dbReference type="InterPro" id="IPR011711">
    <property type="entry name" value="GntR_C"/>
</dbReference>
<gene>
    <name evidence="5" type="ORF">NZD89_14045</name>
</gene>
<evidence type="ECO:0000313" key="5">
    <source>
        <dbReference type="EMBL" id="WAH44409.1"/>
    </source>
</evidence>
<dbReference type="PROSITE" id="PS50949">
    <property type="entry name" value="HTH_GNTR"/>
    <property type="match status" value="1"/>
</dbReference>
<dbReference type="CDD" id="cd07377">
    <property type="entry name" value="WHTH_GntR"/>
    <property type="match status" value="1"/>
</dbReference>
<evidence type="ECO:0000313" key="6">
    <source>
        <dbReference type="Proteomes" id="UP001164761"/>
    </source>
</evidence>
<evidence type="ECO:0000256" key="1">
    <source>
        <dbReference type="ARBA" id="ARBA00023015"/>
    </source>
</evidence>
<dbReference type="InterPro" id="IPR036388">
    <property type="entry name" value="WH-like_DNA-bd_sf"/>
</dbReference>
<reference evidence="5" key="1">
    <citation type="submission" date="2022-08" db="EMBL/GenBank/DDBJ databases">
        <title>Alicyclobacillus fastidiosus DSM 17978, complete genome.</title>
        <authorList>
            <person name="Wang Q."/>
            <person name="Cai R."/>
            <person name="Wang Z."/>
        </authorList>
    </citation>
    <scope>NUCLEOTIDE SEQUENCE</scope>
    <source>
        <strain evidence="5">DSM 17978</strain>
    </source>
</reference>
<dbReference type="SMART" id="SM00895">
    <property type="entry name" value="FCD"/>
    <property type="match status" value="1"/>
</dbReference>
<dbReference type="SMART" id="SM00345">
    <property type="entry name" value="HTH_GNTR"/>
    <property type="match status" value="1"/>
</dbReference>
<organism evidence="5 6">
    <name type="scientific">Alicyclobacillus fastidiosus</name>
    <dbReference type="NCBI Taxonomy" id="392011"/>
    <lineage>
        <taxon>Bacteria</taxon>
        <taxon>Bacillati</taxon>
        <taxon>Bacillota</taxon>
        <taxon>Bacilli</taxon>
        <taxon>Bacillales</taxon>
        <taxon>Alicyclobacillaceae</taxon>
        <taxon>Alicyclobacillus</taxon>
    </lineage>
</organism>
<dbReference type="PANTHER" id="PTHR43537">
    <property type="entry name" value="TRANSCRIPTIONAL REGULATOR, GNTR FAMILY"/>
    <property type="match status" value="1"/>
</dbReference>
<keyword evidence="6" id="KW-1185">Reference proteome</keyword>
<dbReference type="Pfam" id="PF07729">
    <property type="entry name" value="FCD"/>
    <property type="match status" value="1"/>
</dbReference>
<evidence type="ECO:0000256" key="3">
    <source>
        <dbReference type="ARBA" id="ARBA00023163"/>
    </source>
</evidence>
<sequence length="239" mass="27567">MNVKPLNRATVTDQVLEQLGTLIRTGELQPGQKLPNERDLAEMFGTTRARIREALRALALIGLIETRPGDGSYVTENHDIPNEAIKLMFYKESRMFDELYAVRRLIEPPIFYLALEHIENVHIEKLEHILSRCKEVIETAGDSKEFHTLINQYDEVIVGAVNNSVLTKLISVFLNIKDRANLTLYQVPNAMENSFHHRLKIVQALKKRDMEELRIAVEEHFDSAVLYYSDLVDDEFMDD</sequence>
<dbReference type="SUPFAM" id="SSF48008">
    <property type="entry name" value="GntR ligand-binding domain-like"/>
    <property type="match status" value="1"/>
</dbReference>
<dbReference type="SUPFAM" id="SSF46785">
    <property type="entry name" value="Winged helix' DNA-binding domain"/>
    <property type="match status" value="1"/>
</dbReference>
<keyword evidence="3" id="KW-0804">Transcription</keyword>
<evidence type="ECO:0000256" key="2">
    <source>
        <dbReference type="ARBA" id="ARBA00023125"/>
    </source>
</evidence>
<keyword evidence="2" id="KW-0238">DNA-binding</keyword>